<comment type="catalytic activity">
    <reaction evidence="8">
        <text>L-seryl-[protein] + ATP = O-phospho-L-seryl-[protein] + ADP + H(+)</text>
        <dbReference type="Rhea" id="RHEA:17989"/>
        <dbReference type="Rhea" id="RHEA-COMP:9863"/>
        <dbReference type="Rhea" id="RHEA-COMP:11604"/>
        <dbReference type="ChEBI" id="CHEBI:15378"/>
        <dbReference type="ChEBI" id="CHEBI:29999"/>
        <dbReference type="ChEBI" id="CHEBI:30616"/>
        <dbReference type="ChEBI" id="CHEBI:83421"/>
        <dbReference type="ChEBI" id="CHEBI:456216"/>
        <dbReference type="EC" id="2.7.11.1"/>
    </reaction>
</comment>
<accession>A0A2P6QJ88</accession>
<keyword evidence="3 10" id="KW-0808">Transferase</keyword>
<reference evidence="10 11" key="1">
    <citation type="journal article" date="2018" name="Nat. Genet.">
        <title>The Rosa genome provides new insights in the design of modern roses.</title>
        <authorList>
            <person name="Bendahmane M."/>
        </authorList>
    </citation>
    <scope>NUCLEOTIDE SEQUENCE [LARGE SCALE GENOMIC DNA]</scope>
    <source>
        <strain evidence="11">cv. Old Blush</strain>
    </source>
</reference>
<dbReference type="InterPro" id="IPR000719">
    <property type="entry name" value="Prot_kinase_dom"/>
</dbReference>
<dbReference type="FunFam" id="1.10.510.10:FF:001023">
    <property type="entry name" value="Os07g0541700 protein"/>
    <property type="match status" value="1"/>
</dbReference>
<comment type="catalytic activity">
    <reaction evidence="7">
        <text>L-threonyl-[protein] + ATP = O-phospho-L-threonyl-[protein] + ADP + H(+)</text>
        <dbReference type="Rhea" id="RHEA:46608"/>
        <dbReference type="Rhea" id="RHEA-COMP:11060"/>
        <dbReference type="Rhea" id="RHEA-COMP:11605"/>
        <dbReference type="ChEBI" id="CHEBI:15378"/>
        <dbReference type="ChEBI" id="CHEBI:30013"/>
        <dbReference type="ChEBI" id="CHEBI:30616"/>
        <dbReference type="ChEBI" id="CHEBI:61977"/>
        <dbReference type="ChEBI" id="CHEBI:456216"/>
        <dbReference type="EC" id="2.7.11.1"/>
    </reaction>
</comment>
<dbReference type="GO" id="GO:0005524">
    <property type="term" value="F:ATP binding"/>
    <property type="evidence" value="ECO:0007669"/>
    <property type="project" value="UniProtKB-KW"/>
</dbReference>
<evidence type="ECO:0000313" key="11">
    <source>
        <dbReference type="Proteomes" id="UP000238479"/>
    </source>
</evidence>
<sequence>MNELKLIAKLQHTNLLRLLSCCIEEEELILIYDHSSLFVQSDPSENIRLDWSKRFQILEGIAQGVFYIHKYSRLKIFHRDLKASNVLSDGQMNPKIFDFEMAMIFNMNQTKENTNRVVGT</sequence>
<evidence type="ECO:0000256" key="7">
    <source>
        <dbReference type="ARBA" id="ARBA00047899"/>
    </source>
</evidence>
<proteinExistence type="predicted"/>
<comment type="caution">
    <text evidence="10">The sequence shown here is derived from an EMBL/GenBank/DDBJ whole genome shotgun (WGS) entry which is preliminary data.</text>
</comment>
<dbReference type="SUPFAM" id="SSF56112">
    <property type="entry name" value="Protein kinase-like (PK-like)"/>
    <property type="match status" value="1"/>
</dbReference>
<gene>
    <name evidence="10" type="ORF">RchiOBHm_Chr5g0066651</name>
</gene>
<keyword evidence="5" id="KW-0418">Kinase</keyword>
<keyword evidence="6" id="KW-0067">ATP-binding</keyword>
<dbReference type="GO" id="GO:0004674">
    <property type="term" value="F:protein serine/threonine kinase activity"/>
    <property type="evidence" value="ECO:0007669"/>
    <property type="project" value="UniProtKB-KW"/>
</dbReference>
<evidence type="ECO:0000256" key="8">
    <source>
        <dbReference type="ARBA" id="ARBA00048679"/>
    </source>
</evidence>
<evidence type="ECO:0000313" key="10">
    <source>
        <dbReference type="EMBL" id="PRQ34240.1"/>
    </source>
</evidence>
<dbReference type="EMBL" id="PDCK01000043">
    <property type="protein sequence ID" value="PRQ34240.1"/>
    <property type="molecule type" value="Genomic_DNA"/>
</dbReference>
<evidence type="ECO:0000256" key="4">
    <source>
        <dbReference type="ARBA" id="ARBA00022741"/>
    </source>
</evidence>
<evidence type="ECO:0000256" key="6">
    <source>
        <dbReference type="ARBA" id="ARBA00022840"/>
    </source>
</evidence>
<evidence type="ECO:0000256" key="1">
    <source>
        <dbReference type="ARBA" id="ARBA00012513"/>
    </source>
</evidence>
<evidence type="ECO:0000256" key="2">
    <source>
        <dbReference type="ARBA" id="ARBA00022527"/>
    </source>
</evidence>
<dbReference type="PANTHER" id="PTHR27002:SF841">
    <property type="entry name" value="RECEPTOR-LIKE SERINE_THREONINE-PROTEIN KINASE"/>
    <property type="match status" value="1"/>
</dbReference>
<dbReference type="Proteomes" id="UP000238479">
    <property type="component" value="Chromosome 5"/>
</dbReference>
<protein>
    <recommendedName>
        <fullName evidence="1">non-specific serine/threonine protein kinase</fullName>
        <ecNumber evidence="1">2.7.11.1</ecNumber>
    </recommendedName>
</protein>
<evidence type="ECO:0000256" key="3">
    <source>
        <dbReference type="ARBA" id="ARBA00022679"/>
    </source>
</evidence>
<dbReference type="OMA" id="EMAMIFN"/>
<dbReference type="Pfam" id="PF00069">
    <property type="entry name" value="Pkinase"/>
    <property type="match status" value="1"/>
</dbReference>
<dbReference type="AlphaFoldDB" id="A0A2P6QJ88"/>
<organism evidence="10 11">
    <name type="scientific">Rosa chinensis</name>
    <name type="common">China rose</name>
    <dbReference type="NCBI Taxonomy" id="74649"/>
    <lineage>
        <taxon>Eukaryota</taxon>
        <taxon>Viridiplantae</taxon>
        <taxon>Streptophyta</taxon>
        <taxon>Embryophyta</taxon>
        <taxon>Tracheophyta</taxon>
        <taxon>Spermatophyta</taxon>
        <taxon>Magnoliopsida</taxon>
        <taxon>eudicotyledons</taxon>
        <taxon>Gunneridae</taxon>
        <taxon>Pentapetalae</taxon>
        <taxon>rosids</taxon>
        <taxon>fabids</taxon>
        <taxon>Rosales</taxon>
        <taxon>Rosaceae</taxon>
        <taxon>Rosoideae</taxon>
        <taxon>Rosoideae incertae sedis</taxon>
        <taxon>Rosa</taxon>
    </lineage>
</organism>
<dbReference type="EC" id="2.7.11.1" evidence="1"/>
<dbReference type="InterPro" id="IPR011009">
    <property type="entry name" value="Kinase-like_dom_sf"/>
</dbReference>
<evidence type="ECO:0000256" key="5">
    <source>
        <dbReference type="ARBA" id="ARBA00022777"/>
    </source>
</evidence>
<dbReference type="Gene3D" id="1.10.510.10">
    <property type="entry name" value="Transferase(Phosphotransferase) domain 1"/>
    <property type="match status" value="1"/>
</dbReference>
<dbReference type="Gramene" id="PRQ34240">
    <property type="protein sequence ID" value="PRQ34240"/>
    <property type="gene ID" value="RchiOBHm_Chr5g0066651"/>
</dbReference>
<feature type="domain" description="Protein kinase" evidence="9">
    <location>
        <begin position="1"/>
        <end position="120"/>
    </location>
</feature>
<keyword evidence="4" id="KW-0547">Nucleotide-binding</keyword>
<dbReference type="GO" id="GO:0005886">
    <property type="term" value="C:plasma membrane"/>
    <property type="evidence" value="ECO:0007669"/>
    <property type="project" value="TreeGrafter"/>
</dbReference>
<evidence type="ECO:0000259" key="9">
    <source>
        <dbReference type="PROSITE" id="PS50011"/>
    </source>
</evidence>
<keyword evidence="2" id="KW-0723">Serine/threonine-protein kinase</keyword>
<name>A0A2P6QJ88_ROSCH</name>
<dbReference type="Gene3D" id="3.30.200.20">
    <property type="entry name" value="Phosphorylase Kinase, domain 1"/>
    <property type="match status" value="1"/>
</dbReference>
<dbReference type="PROSITE" id="PS50011">
    <property type="entry name" value="PROTEIN_KINASE_DOM"/>
    <property type="match status" value="1"/>
</dbReference>
<keyword evidence="11" id="KW-1185">Reference proteome</keyword>
<dbReference type="PANTHER" id="PTHR27002">
    <property type="entry name" value="RECEPTOR-LIKE SERINE/THREONINE-PROTEIN KINASE SD1-8"/>
    <property type="match status" value="1"/>
</dbReference>